<sequence>MTAKGQEYSKEPAYYKLRISGEVQLSALGYKVFNVVTDDNENELRLPKVGQVSDRAQISNGDYILSFNHGKINLKVDGTLYKNILSLVDNANDGDTYDYSPLANDEVQTLPLQKTVTLENTSLPTMIVYGAAKLPKTLGDRASTTSEYGDLIYKIRMSLDAEGRIEAHLSLNNQVLSHNLRLKFSPKVKTDSVLAEIQAGYQSTKNQKIPDDWQKKFVEKPVNIFNFDKSVNLTNSEKHFTVWDGEQKTYQYENGDLYITLMATTGELDKPNLEWRPGRASGDTTNQGHIMMKTPIAQELGHNEFDFAFQLEDKPFDYEANNVLTNNWLRQSVSYQLQTLNVFINRLDNKIWDTNINHSIPKEDSILDLPANINVSALYPSYDDTNSYIIRIQNMTDHEIKLPKKLYENGEIVNALEEKVKQTSSVDPFDIVSVKMKLK</sequence>
<dbReference type="GeneID" id="78212988"/>
<evidence type="ECO:0000313" key="2">
    <source>
        <dbReference type="Proteomes" id="UP000035709"/>
    </source>
</evidence>
<dbReference type="Gene3D" id="2.70.98.30">
    <property type="entry name" value="Golgi alpha-mannosidase II, domain 4"/>
    <property type="match status" value="1"/>
</dbReference>
<dbReference type="KEGG" id="lae:LBAT_0791"/>
<dbReference type="RefSeq" id="WP_225723717.1">
    <property type="nucleotide sequence ID" value="NZ_AP014808.1"/>
</dbReference>
<dbReference type="EMBL" id="AP014808">
    <property type="protein sequence ID" value="BAQ57180.1"/>
    <property type="molecule type" value="Genomic_DNA"/>
</dbReference>
<protein>
    <submittedName>
        <fullName evidence="1">Putative glycosyl hydrolase</fullName>
    </submittedName>
</protein>
<dbReference type="SUPFAM" id="SSF74650">
    <property type="entry name" value="Galactose mutarotase-like"/>
    <property type="match status" value="1"/>
</dbReference>
<accession>A0A0D6A413</accession>
<keyword evidence="2" id="KW-1185">Reference proteome</keyword>
<dbReference type="STRING" id="1600.LBAT_0791"/>
<dbReference type="GO" id="GO:0030246">
    <property type="term" value="F:carbohydrate binding"/>
    <property type="evidence" value="ECO:0007669"/>
    <property type="project" value="InterPro"/>
</dbReference>
<gene>
    <name evidence="1" type="ORF">LBAT_0791</name>
</gene>
<organism evidence="1 2">
    <name type="scientific">Lactobacillus acetotolerans</name>
    <dbReference type="NCBI Taxonomy" id="1600"/>
    <lineage>
        <taxon>Bacteria</taxon>
        <taxon>Bacillati</taxon>
        <taxon>Bacillota</taxon>
        <taxon>Bacilli</taxon>
        <taxon>Lactobacillales</taxon>
        <taxon>Lactobacillaceae</taxon>
        <taxon>Lactobacillus</taxon>
    </lineage>
</organism>
<dbReference type="Proteomes" id="UP000035709">
    <property type="component" value="Chromosome"/>
</dbReference>
<dbReference type="GO" id="GO:0005975">
    <property type="term" value="P:carbohydrate metabolic process"/>
    <property type="evidence" value="ECO:0007669"/>
    <property type="project" value="InterPro"/>
</dbReference>
<proteinExistence type="predicted"/>
<name>A0A0D6A413_9LACO</name>
<dbReference type="InterPro" id="IPR011013">
    <property type="entry name" value="Gal_mutarotase_sf_dom"/>
</dbReference>
<evidence type="ECO:0000313" key="1">
    <source>
        <dbReference type="EMBL" id="BAQ57180.1"/>
    </source>
</evidence>
<dbReference type="AlphaFoldDB" id="A0A0D6A413"/>
<dbReference type="PATRIC" id="fig|1600.4.peg.812"/>
<dbReference type="GO" id="GO:0016787">
    <property type="term" value="F:hydrolase activity"/>
    <property type="evidence" value="ECO:0007669"/>
    <property type="project" value="UniProtKB-KW"/>
</dbReference>
<reference evidence="1 2" key="1">
    <citation type="submission" date="2015-03" db="EMBL/GenBank/DDBJ databases">
        <title>Complete genome sequence of Lactobacillus acetotolerans NBRC 13120.</title>
        <authorList>
            <person name="Toh H."/>
            <person name="Morita H."/>
            <person name="Fujita N."/>
        </authorList>
    </citation>
    <scope>NUCLEOTIDE SEQUENCE [LARGE SCALE GENOMIC DNA]</scope>
    <source>
        <strain evidence="1 2">NBRC 13120</strain>
    </source>
</reference>
<keyword evidence="1" id="KW-0378">Hydrolase</keyword>